<comment type="similarity">
    <text evidence="1">Belongs to the adrenodoxin/putidaredoxin family.</text>
</comment>
<dbReference type="InterPro" id="IPR018298">
    <property type="entry name" value="Adrenodoxin_Fe-S_BS"/>
</dbReference>
<dbReference type="InterPro" id="IPR036010">
    <property type="entry name" value="2Fe-2S_ferredoxin-like_sf"/>
</dbReference>
<dbReference type="GO" id="GO:0051537">
    <property type="term" value="F:2 iron, 2 sulfur cluster binding"/>
    <property type="evidence" value="ECO:0007669"/>
    <property type="project" value="UniProtKB-KW"/>
</dbReference>
<dbReference type="GO" id="GO:0005739">
    <property type="term" value="C:mitochondrion"/>
    <property type="evidence" value="ECO:0007669"/>
    <property type="project" value="TreeGrafter"/>
</dbReference>
<dbReference type="InterPro" id="IPR004305">
    <property type="entry name" value="Thiaminase-2/PQQC"/>
</dbReference>
<reference evidence="8" key="1">
    <citation type="submission" date="2021-02" db="EMBL/GenBank/DDBJ databases">
        <authorList>
            <person name="Dougan E. K."/>
            <person name="Rhodes N."/>
            <person name="Thang M."/>
            <person name="Chan C."/>
        </authorList>
    </citation>
    <scope>NUCLEOTIDE SEQUENCE</scope>
</reference>
<evidence type="ECO:0000256" key="6">
    <source>
        <dbReference type="ARBA" id="ARBA00034078"/>
    </source>
</evidence>
<protein>
    <recommendedName>
        <fullName evidence="7">2Fe-2S ferredoxin-type domain-containing protein</fullName>
    </recommendedName>
</protein>
<dbReference type="GO" id="GO:0050334">
    <property type="term" value="F:thiaminase activity"/>
    <property type="evidence" value="ECO:0007669"/>
    <property type="project" value="InterPro"/>
</dbReference>
<dbReference type="InterPro" id="IPR001055">
    <property type="entry name" value="Adrenodoxin-like"/>
</dbReference>
<dbReference type="PRINTS" id="PR00355">
    <property type="entry name" value="ADRENODOXIN"/>
</dbReference>
<dbReference type="Gene3D" id="1.20.910.10">
    <property type="entry name" value="Heme oxygenase-like"/>
    <property type="match status" value="1"/>
</dbReference>
<evidence type="ECO:0000313" key="8">
    <source>
        <dbReference type="EMBL" id="CAE7542923.1"/>
    </source>
</evidence>
<dbReference type="Proteomes" id="UP000601435">
    <property type="component" value="Unassembled WGS sequence"/>
</dbReference>
<dbReference type="PANTHER" id="PTHR23426:SF65">
    <property type="entry name" value="FERREDOXIN-2, MITOCHONDRIAL"/>
    <property type="match status" value="1"/>
</dbReference>
<dbReference type="SUPFAM" id="SSF54292">
    <property type="entry name" value="2Fe-2S ferredoxin-like"/>
    <property type="match status" value="1"/>
</dbReference>
<keyword evidence="4" id="KW-0408">Iron</keyword>
<dbReference type="EMBL" id="CAJNJA010025424">
    <property type="protein sequence ID" value="CAE7542923.1"/>
    <property type="molecule type" value="Genomic_DNA"/>
</dbReference>
<dbReference type="GO" id="GO:0006772">
    <property type="term" value="P:thiamine metabolic process"/>
    <property type="evidence" value="ECO:0007669"/>
    <property type="project" value="InterPro"/>
</dbReference>
<evidence type="ECO:0000256" key="4">
    <source>
        <dbReference type="ARBA" id="ARBA00023004"/>
    </source>
</evidence>
<comment type="cofactor">
    <cofactor evidence="6">
        <name>[2Fe-2S] cluster</name>
        <dbReference type="ChEBI" id="CHEBI:190135"/>
    </cofactor>
</comment>
<name>A0A812TXN9_9DINO</name>
<accession>A0A812TXN9</accession>
<keyword evidence="3" id="KW-0479">Metal-binding</keyword>
<keyword evidence="9" id="KW-1185">Reference proteome</keyword>
<dbReference type="NCBIfam" id="TIGR04306">
    <property type="entry name" value="salvage_TenA"/>
    <property type="match status" value="1"/>
</dbReference>
<dbReference type="AlphaFoldDB" id="A0A812TXN9"/>
<evidence type="ECO:0000256" key="1">
    <source>
        <dbReference type="ARBA" id="ARBA00010914"/>
    </source>
</evidence>
<dbReference type="GO" id="GO:0009055">
    <property type="term" value="F:electron transfer activity"/>
    <property type="evidence" value="ECO:0007669"/>
    <property type="project" value="TreeGrafter"/>
</dbReference>
<gene>
    <name evidence="8" type="ORF">SNEC2469_LOCUS15628</name>
</gene>
<dbReference type="InterPro" id="IPR027574">
    <property type="entry name" value="Thiaminase_II"/>
</dbReference>
<dbReference type="PANTHER" id="PTHR23426">
    <property type="entry name" value="FERREDOXIN/ADRENODOXIN"/>
    <property type="match status" value="1"/>
</dbReference>
<dbReference type="GO" id="GO:0046872">
    <property type="term" value="F:metal ion binding"/>
    <property type="evidence" value="ECO:0007669"/>
    <property type="project" value="UniProtKB-KW"/>
</dbReference>
<evidence type="ECO:0000256" key="3">
    <source>
        <dbReference type="ARBA" id="ARBA00022723"/>
    </source>
</evidence>
<dbReference type="Pfam" id="PF00111">
    <property type="entry name" value="Fer2"/>
    <property type="match status" value="1"/>
</dbReference>
<proteinExistence type="inferred from homology"/>
<feature type="domain" description="2Fe-2S ferredoxin-type" evidence="7">
    <location>
        <begin position="1"/>
        <end position="98"/>
    </location>
</feature>
<comment type="caution">
    <text evidence="8">The sequence shown here is derived from an EMBL/GenBank/DDBJ whole genome shotgun (WGS) entry which is preliminary data.</text>
</comment>
<evidence type="ECO:0000256" key="5">
    <source>
        <dbReference type="ARBA" id="ARBA00023014"/>
    </source>
</evidence>
<evidence type="ECO:0000259" key="7">
    <source>
        <dbReference type="PROSITE" id="PS51085"/>
    </source>
</evidence>
<dbReference type="PROSITE" id="PS51085">
    <property type="entry name" value="2FE2S_FER_2"/>
    <property type="match status" value="1"/>
</dbReference>
<dbReference type="InterPro" id="IPR001041">
    <property type="entry name" value="2Fe-2S_ferredoxin-type"/>
</dbReference>
<dbReference type="SUPFAM" id="SSF48613">
    <property type="entry name" value="Heme oxygenase-like"/>
    <property type="match status" value="1"/>
</dbReference>
<dbReference type="CDD" id="cd19367">
    <property type="entry name" value="TenA_C_ScTHI20-like"/>
    <property type="match status" value="1"/>
</dbReference>
<dbReference type="CDD" id="cd00207">
    <property type="entry name" value="fer2"/>
    <property type="match status" value="1"/>
</dbReference>
<dbReference type="GO" id="GO:0140647">
    <property type="term" value="P:P450-containing electron transport chain"/>
    <property type="evidence" value="ECO:0007669"/>
    <property type="project" value="InterPro"/>
</dbReference>
<dbReference type="Gene3D" id="3.10.20.30">
    <property type="match status" value="1"/>
</dbReference>
<dbReference type="InterPro" id="IPR012675">
    <property type="entry name" value="Beta-grasp_dom_sf"/>
</dbReference>
<dbReference type="PROSITE" id="PS00814">
    <property type="entry name" value="ADX"/>
    <property type="match status" value="1"/>
</dbReference>
<sequence length="319" mass="35054">MTFIERDGNAKTVEAPAGLSVLEIAHRNDIDIEGACEGSLACSTCHVIVDEAWSDRLEETSEDEEDMLDLAFGLTRTSRLGCQIILTEESAVSIYEALKADAATAWDGYVAHPFVRSLADGSLPEACFRHYLKQDYLFLLNYSRAWALAVVKSQEVIDLRQAAASVDLLLNTELALHVKYCAGWGLSEADLAAAPEADANRLYTRFVMDAGLTGDLLDLLVALIPCSLGYAEIGRRLLADPQTRLDGNPYRDWIELYGGQEFQDGAEVARVQLERVAAGRGLVGDPRANPRWPQVLRLFETACRLEIGFWQMGLDAAPA</sequence>
<evidence type="ECO:0000256" key="2">
    <source>
        <dbReference type="ARBA" id="ARBA00022714"/>
    </source>
</evidence>
<organism evidence="8 9">
    <name type="scientific">Symbiodinium necroappetens</name>
    <dbReference type="NCBI Taxonomy" id="1628268"/>
    <lineage>
        <taxon>Eukaryota</taxon>
        <taxon>Sar</taxon>
        <taxon>Alveolata</taxon>
        <taxon>Dinophyceae</taxon>
        <taxon>Suessiales</taxon>
        <taxon>Symbiodiniaceae</taxon>
        <taxon>Symbiodinium</taxon>
    </lineage>
</organism>
<keyword evidence="2" id="KW-0001">2Fe-2S</keyword>
<dbReference type="InterPro" id="IPR016084">
    <property type="entry name" value="Haem_Oase-like_multi-hlx"/>
</dbReference>
<keyword evidence="5" id="KW-0411">Iron-sulfur</keyword>
<dbReference type="Pfam" id="PF03070">
    <property type="entry name" value="TENA_THI-4"/>
    <property type="match status" value="1"/>
</dbReference>
<evidence type="ECO:0000313" key="9">
    <source>
        <dbReference type="Proteomes" id="UP000601435"/>
    </source>
</evidence>
<dbReference type="OrthoDB" id="268593at2759"/>